<dbReference type="InterPro" id="IPR006129">
    <property type="entry name" value="AdhesinB"/>
</dbReference>
<comment type="similarity">
    <text evidence="3">Belongs to the bacterial solute-binding protein 9 family.</text>
</comment>
<reference evidence="5 6" key="1">
    <citation type="submission" date="2023-07" db="EMBL/GenBank/DDBJ databases">
        <title>Genomic Encyclopedia of Type Strains, Phase IV (KMG-IV): sequencing the most valuable type-strain genomes for metagenomic binning, comparative biology and taxonomic classification.</title>
        <authorList>
            <person name="Goeker M."/>
        </authorList>
    </citation>
    <scope>NUCLEOTIDE SEQUENCE [LARGE SCALE GENOMIC DNA]</scope>
    <source>
        <strain evidence="5 6">DSM 23948</strain>
    </source>
</reference>
<evidence type="ECO:0000256" key="2">
    <source>
        <dbReference type="ARBA" id="ARBA00022729"/>
    </source>
</evidence>
<dbReference type="InterPro" id="IPR006128">
    <property type="entry name" value="Lipoprotein_PsaA-like"/>
</dbReference>
<dbReference type="PRINTS" id="PR00690">
    <property type="entry name" value="ADHESNFAMILY"/>
</dbReference>
<comment type="caution">
    <text evidence="5">The sequence shown here is derived from an EMBL/GenBank/DDBJ whole genome shotgun (WGS) entry which is preliminary data.</text>
</comment>
<dbReference type="InterPro" id="IPR006127">
    <property type="entry name" value="ZnuA-like"/>
</dbReference>
<accession>A0ABT9VA47</accession>
<name>A0ABT9VA47_9BACL</name>
<dbReference type="RefSeq" id="WP_307152279.1">
    <property type="nucleotide sequence ID" value="NZ_JAUSTU010000040.1"/>
</dbReference>
<proteinExistence type="inferred from homology"/>
<evidence type="ECO:0000256" key="1">
    <source>
        <dbReference type="ARBA" id="ARBA00022448"/>
    </source>
</evidence>
<evidence type="ECO:0000313" key="6">
    <source>
        <dbReference type="Proteomes" id="UP001231362"/>
    </source>
</evidence>
<sequence length="309" mass="35247">MKKIVPLFLVLIIFTLAGCKAEENKKKIAEDGILDVYTTVYPLQYFTEEIGKEFVKVQTIYPPGSDEHTFEPSQKDMMKLADSDLFIYVGLGLEGFVDKAKQTLKNEEVVLLPAGENIKHLEEHKAPDDDGHHHGDIDPHVWIDPVYAKELAEAIKNELSKQLPTHKEEFEKNYEQLASDLDDLNTRFEALVKNAKHKEIIVSHAAYGYWEKRYGIKQLSISGLSSSSEPTQRELKQIIKTAQENDLNYVFLEQNVSTKLAEVVRKEIKAEPLYLHNLSVLTDADIKNKRTYFSIMNDNLKALETALAK</sequence>
<evidence type="ECO:0000313" key="5">
    <source>
        <dbReference type="EMBL" id="MDQ0157841.1"/>
    </source>
</evidence>
<evidence type="ECO:0000256" key="3">
    <source>
        <dbReference type="RuleBase" id="RU003512"/>
    </source>
</evidence>
<dbReference type="Pfam" id="PF01297">
    <property type="entry name" value="ZnuA"/>
    <property type="match status" value="1"/>
</dbReference>
<dbReference type="PROSITE" id="PS51257">
    <property type="entry name" value="PROKAR_LIPOPROTEIN"/>
    <property type="match status" value="1"/>
</dbReference>
<dbReference type="InterPro" id="IPR050492">
    <property type="entry name" value="Bact_metal-bind_prot9"/>
</dbReference>
<dbReference type="Proteomes" id="UP001231362">
    <property type="component" value="Unassembled WGS sequence"/>
</dbReference>
<dbReference type="PANTHER" id="PTHR42953:SF8">
    <property type="entry name" value="ZINT DOMAIN-CONTAINING PROTEIN"/>
    <property type="match status" value="1"/>
</dbReference>
<keyword evidence="6" id="KW-1185">Reference proteome</keyword>
<dbReference type="EMBL" id="JAUSTU010000040">
    <property type="protein sequence ID" value="MDQ0157841.1"/>
    <property type="molecule type" value="Genomic_DNA"/>
</dbReference>
<organism evidence="5 6">
    <name type="scientific">Anoxybacillus andreesenii</name>
    <dbReference type="NCBI Taxonomy" id="1325932"/>
    <lineage>
        <taxon>Bacteria</taxon>
        <taxon>Bacillati</taxon>
        <taxon>Bacillota</taxon>
        <taxon>Bacilli</taxon>
        <taxon>Bacillales</taxon>
        <taxon>Anoxybacillaceae</taxon>
        <taxon>Anoxybacillus</taxon>
    </lineage>
</organism>
<feature type="coiled-coil region" evidence="4">
    <location>
        <begin position="167"/>
        <end position="194"/>
    </location>
</feature>
<gene>
    <name evidence="5" type="ORF">J2S07_004191</name>
</gene>
<evidence type="ECO:0000256" key="4">
    <source>
        <dbReference type="SAM" id="Coils"/>
    </source>
</evidence>
<dbReference type="PANTHER" id="PTHR42953">
    <property type="entry name" value="HIGH-AFFINITY ZINC UPTAKE SYSTEM PROTEIN ZNUA-RELATED"/>
    <property type="match status" value="1"/>
</dbReference>
<keyword evidence="1 3" id="KW-0813">Transport</keyword>
<dbReference type="Gene3D" id="3.40.50.1980">
    <property type="entry name" value="Nitrogenase molybdenum iron protein domain"/>
    <property type="match status" value="2"/>
</dbReference>
<dbReference type="SUPFAM" id="SSF53807">
    <property type="entry name" value="Helical backbone' metal receptor"/>
    <property type="match status" value="1"/>
</dbReference>
<protein>
    <submittedName>
        <fullName evidence="5">Zinc transport system substrate-binding protein</fullName>
    </submittedName>
</protein>
<keyword evidence="4" id="KW-0175">Coiled coil</keyword>
<keyword evidence="2" id="KW-0732">Signal</keyword>
<dbReference type="PRINTS" id="PR00691">
    <property type="entry name" value="ADHESINB"/>
</dbReference>